<dbReference type="EMBL" id="JAHCVJ010000008">
    <property type="protein sequence ID" value="MBT0666099.1"/>
    <property type="molecule type" value="Genomic_DNA"/>
</dbReference>
<evidence type="ECO:0000313" key="4">
    <source>
        <dbReference type="Proteomes" id="UP000811899"/>
    </source>
</evidence>
<dbReference type="GO" id="GO:0090529">
    <property type="term" value="P:cell septum assembly"/>
    <property type="evidence" value="ECO:0007669"/>
    <property type="project" value="InterPro"/>
</dbReference>
<keyword evidence="3" id="KW-0132">Cell division</keyword>
<organism evidence="3 4">
    <name type="scientific">Geoanaerobacter pelophilus</name>
    <dbReference type="NCBI Taxonomy" id="60036"/>
    <lineage>
        <taxon>Bacteria</taxon>
        <taxon>Pseudomonadati</taxon>
        <taxon>Thermodesulfobacteriota</taxon>
        <taxon>Desulfuromonadia</taxon>
        <taxon>Geobacterales</taxon>
        <taxon>Geobacteraceae</taxon>
        <taxon>Geoanaerobacter</taxon>
    </lineage>
</organism>
<evidence type="ECO:0000256" key="2">
    <source>
        <dbReference type="SAM" id="Coils"/>
    </source>
</evidence>
<gene>
    <name evidence="3" type="primary">zapB</name>
    <name evidence="3" type="ORF">KI809_17440</name>
</gene>
<accession>A0AAW4LDK9</accession>
<feature type="coiled-coil region" evidence="2">
    <location>
        <begin position="6"/>
        <end position="40"/>
    </location>
</feature>
<keyword evidence="3" id="KW-0131">Cell cycle</keyword>
<reference evidence="3 4" key="1">
    <citation type="submission" date="2021-05" db="EMBL/GenBank/DDBJ databases">
        <title>The draft genome of Geobacter pelophilus DSM 12255.</title>
        <authorList>
            <person name="Xu Z."/>
            <person name="Masuda Y."/>
            <person name="Itoh H."/>
            <person name="Senoo K."/>
        </authorList>
    </citation>
    <scope>NUCLEOTIDE SEQUENCE [LARGE SCALE GENOMIC DNA]</scope>
    <source>
        <strain evidence="3 4">DSM 12255</strain>
    </source>
</reference>
<evidence type="ECO:0000313" key="3">
    <source>
        <dbReference type="EMBL" id="MBT0666099.1"/>
    </source>
</evidence>
<dbReference type="Gene3D" id="1.20.5.340">
    <property type="match status" value="1"/>
</dbReference>
<dbReference type="InterPro" id="IPR009252">
    <property type="entry name" value="Cell_div_ZapB"/>
</dbReference>
<dbReference type="Pfam" id="PF06005">
    <property type="entry name" value="ZapB"/>
    <property type="match status" value="1"/>
</dbReference>
<dbReference type="GO" id="GO:0005737">
    <property type="term" value="C:cytoplasm"/>
    <property type="evidence" value="ECO:0007669"/>
    <property type="project" value="InterPro"/>
</dbReference>
<keyword evidence="4" id="KW-1185">Reference proteome</keyword>
<keyword evidence="1 2" id="KW-0175">Coiled coil</keyword>
<comment type="caution">
    <text evidence="3">The sequence shown here is derived from an EMBL/GenBank/DDBJ whole genome shotgun (WGS) entry which is preliminary data.</text>
</comment>
<evidence type="ECO:0000256" key="1">
    <source>
        <dbReference type="ARBA" id="ARBA00023054"/>
    </source>
</evidence>
<dbReference type="GO" id="GO:0043093">
    <property type="term" value="P:FtsZ-dependent cytokinesis"/>
    <property type="evidence" value="ECO:0007669"/>
    <property type="project" value="InterPro"/>
</dbReference>
<sequence>MDNELITALEGRIEALLASYASLKNDNLRLSEENAKLRSDRDAVRSRVDGLLKKLENL</sequence>
<dbReference type="Proteomes" id="UP000811899">
    <property type="component" value="Unassembled WGS sequence"/>
</dbReference>
<name>A0AAW4LDK9_9BACT</name>
<protein>
    <submittedName>
        <fullName evidence="3">Cell division protein ZapB</fullName>
    </submittedName>
</protein>
<proteinExistence type="predicted"/>
<dbReference type="AlphaFoldDB" id="A0AAW4LDK9"/>
<dbReference type="RefSeq" id="WP_214172864.1">
    <property type="nucleotide sequence ID" value="NZ_JAHCVJ010000008.1"/>
</dbReference>